<accession>A0ABU8VRF5</accession>
<protein>
    <submittedName>
        <fullName evidence="2">DUF1840 family protein</fullName>
    </submittedName>
</protein>
<dbReference type="RefSeq" id="WP_340361255.1">
    <property type="nucleotide sequence ID" value="NZ_JBBKZU010000029.1"/>
</dbReference>
<feature type="region of interest" description="Disordered" evidence="1">
    <location>
        <begin position="58"/>
        <end position="77"/>
    </location>
</feature>
<proteinExistence type="predicted"/>
<name>A0ABU8VRF5_9BURK</name>
<comment type="caution">
    <text evidence="2">The sequence shown here is derived from an EMBL/GenBank/DDBJ whole genome shotgun (WGS) entry which is preliminary data.</text>
</comment>
<keyword evidence="3" id="KW-1185">Reference proteome</keyword>
<dbReference type="InterPro" id="IPR014991">
    <property type="entry name" value="DUF1840"/>
</dbReference>
<sequence length="77" mass="8341">MRYKLKPKAACDLIMLRLSGDQVLRVIGKSAAKGIIEPTAMPAAVMAIKEAIAQEEAQRQGSNKRCSAASSRMEYST</sequence>
<dbReference type="Pfam" id="PF08895">
    <property type="entry name" value="DUF1840"/>
    <property type="match status" value="1"/>
</dbReference>
<evidence type="ECO:0000313" key="2">
    <source>
        <dbReference type="EMBL" id="MEJ8816060.1"/>
    </source>
</evidence>
<evidence type="ECO:0000256" key="1">
    <source>
        <dbReference type="SAM" id="MobiDB-lite"/>
    </source>
</evidence>
<evidence type="ECO:0000313" key="3">
    <source>
        <dbReference type="Proteomes" id="UP001365846"/>
    </source>
</evidence>
<gene>
    <name evidence="2" type="ORF">WKW77_33740</name>
</gene>
<reference evidence="2 3" key="1">
    <citation type="submission" date="2024-03" db="EMBL/GenBank/DDBJ databases">
        <title>Novel species of the genus Variovorax.</title>
        <authorList>
            <person name="Liu Q."/>
            <person name="Xin Y.-H."/>
        </authorList>
    </citation>
    <scope>NUCLEOTIDE SEQUENCE [LARGE SCALE GENOMIC DNA]</scope>
    <source>
        <strain evidence="2 3">KACC 18899</strain>
    </source>
</reference>
<feature type="compositionally biased region" description="Polar residues" evidence="1">
    <location>
        <begin position="61"/>
        <end position="77"/>
    </location>
</feature>
<dbReference type="EMBL" id="JBBKZU010000029">
    <property type="protein sequence ID" value="MEJ8816060.1"/>
    <property type="molecule type" value="Genomic_DNA"/>
</dbReference>
<organism evidence="2 3">
    <name type="scientific">Variovorax ureilyticus</name>
    <dbReference type="NCBI Taxonomy" id="1836198"/>
    <lineage>
        <taxon>Bacteria</taxon>
        <taxon>Pseudomonadati</taxon>
        <taxon>Pseudomonadota</taxon>
        <taxon>Betaproteobacteria</taxon>
        <taxon>Burkholderiales</taxon>
        <taxon>Comamonadaceae</taxon>
        <taxon>Variovorax</taxon>
    </lineage>
</organism>
<dbReference type="Proteomes" id="UP001365846">
    <property type="component" value="Unassembled WGS sequence"/>
</dbReference>